<dbReference type="Pfam" id="PF12769">
    <property type="entry name" value="PNTB_4TM"/>
    <property type="match status" value="1"/>
</dbReference>
<dbReference type="EC" id="7.1.1.1" evidence="4"/>
<dbReference type="InterPro" id="IPR036291">
    <property type="entry name" value="NAD(P)-bd_dom_sf"/>
</dbReference>
<keyword evidence="7 15" id="KW-0812">Transmembrane</keyword>
<organism evidence="18 19">
    <name type="scientific">Angustibacter aerolatus</name>
    <dbReference type="NCBI Taxonomy" id="1162965"/>
    <lineage>
        <taxon>Bacteria</taxon>
        <taxon>Bacillati</taxon>
        <taxon>Actinomycetota</taxon>
        <taxon>Actinomycetes</taxon>
        <taxon>Kineosporiales</taxon>
        <taxon>Kineosporiaceae</taxon>
    </lineage>
</organism>
<comment type="subcellular location">
    <subcellularLocation>
        <location evidence="2">Cell inner membrane</location>
        <topology evidence="2">Multi-pass membrane protein</topology>
    </subcellularLocation>
</comment>
<evidence type="ECO:0000256" key="13">
    <source>
        <dbReference type="ARBA" id="ARBA00023136"/>
    </source>
</evidence>
<evidence type="ECO:0000256" key="2">
    <source>
        <dbReference type="ARBA" id="ARBA00004429"/>
    </source>
</evidence>
<feature type="transmembrane region" description="Helical" evidence="15">
    <location>
        <begin position="410"/>
        <end position="428"/>
    </location>
</feature>
<keyword evidence="12" id="KW-0520">NAD</keyword>
<feature type="domain" description="Alanine dehydrogenase/pyridine nucleotide transhydrogenase NAD(H)-binding" evidence="16">
    <location>
        <begin position="146"/>
        <end position="309"/>
    </location>
</feature>
<dbReference type="InterPro" id="IPR007886">
    <property type="entry name" value="AlaDH/PNT_N"/>
</dbReference>
<feature type="transmembrane region" description="Helical" evidence="15">
    <location>
        <begin position="434"/>
        <end position="457"/>
    </location>
</feature>
<dbReference type="CDD" id="cd05304">
    <property type="entry name" value="Rubrum_tdh"/>
    <property type="match status" value="1"/>
</dbReference>
<evidence type="ECO:0000256" key="11">
    <source>
        <dbReference type="ARBA" id="ARBA00022989"/>
    </source>
</evidence>
<evidence type="ECO:0000256" key="8">
    <source>
        <dbReference type="ARBA" id="ARBA00022741"/>
    </source>
</evidence>
<dbReference type="SUPFAM" id="SSF52283">
    <property type="entry name" value="Formate/glycerate dehydrogenase catalytic domain-like"/>
    <property type="match status" value="1"/>
</dbReference>
<keyword evidence="6" id="KW-0997">Cell inner membrane</keyword>
<protein>
    <recommendedName>
        <fullName evidence="4">proton-translocating NAD(P)(+) transhydrogenase</fullName>
        <ecNumber evidence="4">7.1.1.1</ecNumber>
    </recommendedName>
</protein>
<evidence type="ECO:0000256" key="14">
    <source>
        <dbReference type="ARBA" id="ARBA00048202"/>
    </source>
</evidence>
<evidence type="ECO:0000256" key="15">
    <source>
        <dbReference type="SAM" id="Phobius"/>
    </source>
</evidence>
<keyword evidence="9" id="KW-0521">NADP</keyword>
<dbReference type="InterPro" id="IPR007698">
    <property type="entry name" value="AlaDH/PNT_NAD(H)-bd"/>
</dbReference>
<keyword evidence="19" id="KW-1185">Reference proteome</keyword>
<feature type="transmembrane region" description="Helical" evidence="15">
    <location>
        <begin position="379"/>
        <end position="398"/>
    </location>
</feature>
<evidence type="ECO:0000256" key="12">
    <source>
        <dbReference type="ARBA" id="ARBA00023027"/>
    </source>
</evidence>
<evidence type="ECO:0000259" key="16">
    <source>
        <dbReference type="SMART" id="SM01002"/>
    </source>
</evidence>
<dbReference type="Pfam" id="PF05222">
    <property type="entry name" value="AlaDh_PNT_N"/>
    <property type="match status" value="1"/>
</dbReference>
<keyword evidence="5" id="KW-1003">Cell membrane</keyword>
<evidence type="ECO:0000256" key="6">
    <source>
        <dbReference type="ARBA" id="ARBA00022519"/>
    </source>
</evidence>
<keyword evidence="8" id="KW-0547">Nucleotide-binding</keyword>
<sequence>MRIAVVAERRPGERRVAALPATVAPLVRAGHEVVVASGAGVAALADDDAYRAAGATVVDGDVLTGADVVLHVRPLLPADAGALRPGAVTIGFASPATEPDGVRALRDAGATSFAMELVPRISRAQSMDALTSQSLVTGYRCVLEAAVRLPRFFPLFMTAAGTVPPATVLVLGAGVAGLQAIATAKRLGAVVQAYDVRPSSADEVRSMGATFLDLGLEVLEGSGGYARELGEDRAQRQREALAPYVAKADALITTAAVPGRQAPLLVTSDMVEAMGPGSVVVDLAAESGGNVQGVVAGETRQVRHATVVGLQDAASAMPADASRLYAKNVANLLALLLDDAGALALDLDDEIVDAACLTHAGAVRHAPTRLQAGGDDVTATAWLTVFVLAVFVGFEVVAKVSSTLHTPLMSGANAIHGVVLVGAVLVTGRTETTAGLVLGLVAVVLATVNLVGGFVVTDRMLEMFRGREGRR</sequence>
<evidence type="ECO:0000256" key="1">
    <source>
        <dbReference type="ARBA" id="ARBA00003943"/>
    </source>
</evidence>
<evidence type="ECO:0000256" key="5">
    <source>
        <dbReference type="ARBA" id="ARBA00022475"/>
    </source>
</evidence>
<evidence type="ECO:0000313" key="18">
    <source>
        <dbReference type="EMBL" id="GMA86722.1"/>
    </source>
</evidence>
<dbReference type="PANTHER" id="PTHR10160:SF19">
    <property type="entry name" value="PROTON-TRANSLOCATING NAD(P)(+) TRANSHYDROGENASE"/>
    <property type="match status" value="1"/>
</dbReference>
<proteinExistence type="inferred from homology"/>
<dbReference type="InterPro" id="IPR008143">
    <property type="entry name" value="Ala_DH/PNT_CS2"/>
</dbReference>
<dbReference type="Proteomes" id="UP001157017">
    <property type="component" value="Unassembled WGS sequence"/>
</dbReference>
<evidence type="ECO:0000256" key="9">
    <source>
        <dbReference type="ARBA" id="ARBA00022857"/>
    </source>
</evidence>
<feature type="domain" description="Alanine dehydrogenase/pyridine nucleotide transhydrogenase N-terminal" evidence="17">
    <location>
        <begin position="4"/>
        <end position="137"/>
    </location>
</feature>
<dbReference type="Pfam" id="PF01262">
    <property type="entry name" value="AlaDh_PNT_C"/>
    <property type="match status" value="1"/>
</dbReference>
<evidence type="ECO:0000256" key="10">
    <source>
        <dbReference type="ARBA" id="ARBA00022967"/>
    </source>
</evidence>
<dbReference type="SMART" id="SM01002">
    <property type="entry name" value="AlaDh_PNT_C"/>
    <property type="match status" value="1"/>
</dbReference>
<keyword evidence="11 15" id="KW-1133">Transmembrane helix</keyword>
<evidence type="ECO:0000256" key="3">
    <source>
        <dbReference type="ARBA" id="ARBA00005689"/>
    </source>
</evidence>
<dbReference type="EMBL" id="BSUZ01000001">
    <property type="protein sequence ID" value="GMA86722.1"/>
    <property type="molecule type" value="Genomic_DNA"/>
</dbReference>
<comment type="catalytic activity">
    <reaction evidence="14">
        <text>NAD(+) + NADPH + H(+)(in) = NADH + NADP(+) + H(+)(out)</text>
        <dbReference type="Rhea" id="RHEA:47992"/>
        <dbReference type="ChEBI" id="CHEBI:15378"/>
        <dbReference type="ChEBI" id="CHEBI:57540"/>
        <dbReference type="ChEBI" id="CHEBI:57783"/>
        <dbReference type="ChEBI" id="CHEBI:57945"/>
        <dbReference type="ChEBI" id="CHEBI:58349"/>
        <dbReference type="EC" id="7.1.1.1"/>
    </reaction>
</comment>
<evidence type="ECO:0000256" key="7">
    <source>
        <dbReference type="ARBA" id="ARBA00022692"/>
    </source>
</evidence>
<reference evidence="19" key="1">
    <citation type="journal article" date="2019" name="Int. J. Syst. Evol. Microbiol.">
        <title>The Global Catalogue of Microorganisms (GCM) 10K type strain sequencing project: providing services to taxonomists for standard genome sequencing and annotation.</title>
        <authorList>
            <consortium name="The Broad Institute Genomics Platform"/>
            <consortium name="The Broad Institute Genome Sequencing Center for Infectious Disease"/>
            <person name="Wu L."/>
            <person name="Ma J."/>
        </authorList>
    </citation>
    <scope>NUCLEOTIDE SEQUENCE [LARGE SCALE GENOMIC DNA]</scope>
    <source>
        <strain evidence="19">NBRC 108730</strain>
    </source>
</reference>
<name>A0ABQ6JG16_9ACTN</name>
<comment type="function">
    <text evidence="1">The transhydrogenation between NADH and NADP is coupled to respiration and ATP hydrolysis and functions as a proton pump across the membrane.</text>
</comment>
<evidence type="ECO:0000256" key="4">
    <source>
        <dbReference type="ARBA" id="ARBA00012943"/>
    </source>
</evidence>
<gene>
    <name evidence="18" type="primary">pntA</name>
    <name evidence="18" type="ORF">GCM10025868_19720</name>
</gene>
<accession>A0ABQ6JG16</accession>
<dbReference type="PIRSF" id="PIRSF000203">
    <property type="entry name" value="NADP_transhydrogenase_alpha"/>
    <property type="match status" value="1"/>
</dbReference>
<keyword evidence="13 15" id="KW-0472">Membrane</keyword>
<dbReference type="SUPFAM" id="SSF51735">
    <property type="entry name" value="NAD(P)-binding Rossmann-fold domains"/>
    <property type="match status" value="1"/>
</dbReference>
<dbReference type="Gene3D" id="3.40.50.720">
    <property type="entry name" value="NAD(P)-binding Rossmann-like Domain"/>
    <property type="match status" value="2"/>
</dbReference>
<comment type="similarity">
    <text evidence="3">Belongs to the AlaDH/PNT family.</text>
</comment>
<evidence type="ECO:0000259" key="17">
    <source>
        <dbReference type="SMART" id="SM01003"/>
    </source>
</evidence>
<keyword evidence="10" id="KW-1278">Translocase</keyword>
<dbReference type="InterPro" id="IPR024605">
    <property type="entry name" value="NADP_transhyd_a_C"/>
</dbReference>
<dbReference type="PROSITE" id="PS00837">
    <property type="entry name" value="ALADH_PNT_2"/>
    <property type="match status" value="1"/>
</dbReference>
<evidence type="ECO:0000313" key="19">
    <source>
        <dbReference type="Proteomes" id="UP001157017"/>
    </source>
</evidence>
<dbReference type="SMART" id="SM01003">
    <property type="entry name" value="AlaDh_PNT_N"/>
    <property type="match status" value="1"/>
</dbReference>
<dbReference type="InterPro" id="IPR026255">
    <property type="entry name" value="NADP_transhyd_a"/>
</dbReference>
<comment type="caution">
    <text evidence="18">The sequence shown here is derived from an EMBL/GenBank/DDBJ whole genome shotgun (WGS) entry which is preliminary data.</text>
</comment>
<dbReference type="PANTHER" id="PTHR10160">
    <property type="entry name" value="NAD(P) TRANSHYDROGENASE"/>
    <property type="match status" value="1"/>
</dbReference>